<reference evidence="5 6" key="1">
    <citation type="submission" date="2024-10" db="EMBL/GenBank/DDBJ databases">
        <title>Updated reference genomes for cyclostephanoid diatoms.</title>
        <authorList>
            <person name="Roberts W.R."/>
            <person name="Alverson A.J."/>
        </authorList>
    </citation>
    <scope>NUCLEOTIDE SEQUENCE [LARGE SCALE GENOMIC DNA]</scope>
    <source>
        <strain evidence="5 6">AJA228-03</strain>
    </source>
</reference>
<dbReference type="SMART" id="SM00320">
    <property type="entry name" value="WD40"/>
    <property type="match status" value="7"/>
</dbReference>
<keyword evidence="1 3" id="KW-0853">WD repeat</keyword>
<comment type="caution">
    <text evidence="5">The sequence shown here is derived from an EMBL/GenBank/DDBJ whole genome shotgun (WGS) entry which is preliminary data.</text>
</comment>
<dbReference type="Pfam" id="PF00400">
    <property type="entry name" value="WD40"/>
    <property type="match status" value="4"/>
</dbReference>
<feature type="compositionally biased region" description="Basic and acidic residues" evidence="4">
    <location>
        <begin position="1"/>
        <end position="12"/>
    </location>
</feature>
<dbReference type="InterPro" id="IPR001680">
    <property type="entry name" value="WD40_rpt"/>
</dbReference>
<dbReference type="PANTHER" id="PTHR19857:SF8">
    <property type="entry name" value="ANGIO-ASSOCIATED MIGRATORY CELL PROTEIN"/>
    <property type="match status" value="1"/>
</dbReference>
<accession>A0ABD3RWL5</accession>
<evidence type="ECO:0000256" key="2">
    <source>
        <dbReference type="ARBA" id="ARBA00022737"/>
    </source>
</evidence>
<feature type="compositionally biased region" description="Acidic residues" evidence="4">
    <location>
        <begin position="13"/>
        <end position="39"/>
    </location>
</feature>
<name>A0ABD3RWL5_9STRA</name>
<keyword evidence="6" id="KW-1185">Reference proteome</keyword>
<gene>
    <name evidence="5" type="ORF">ACHAXA_003823</name>
</gene>
<feature type="region of interest" description="Disordered" evidence="4">
    <location>
        <begin position="420"/>
        <end position="458"/>
    </location>
</feature>
<keyword evidence="2" id="KW-0677">Repeat</keyword>
<proteinExistence type="predicted"/>
<dbReference type="InterPro" id="IPR051179">
    <property type="entry name" value="WD_repeat_multifunction"/>
</dbReference>
<dbReference type="PROSITE" id="PS50294">
    <property type="entry name" value="WD_REPEATS_REGION"/>
    <property type="match status" value="1"/>
</dbReference>
<dbReference type="AlphaFoldDB" id="A0ABD3RWL5"/>
<feature type="repeat" description="WD" evidence="3">
    <location>
        <begin position="313"/>
        <end position="354"/>
    </location>
</feature>
<organism evidence="5 6">
    <name type="scientific">Cyclostephanos tholiformis</name>
    <dbReference type="NCBI Taxonomy" id="382380"/>
    <lineage>
        <taxon>Eukaryota</taxon>
        <taxon>Sar</taxon>
        <taxon>Stramenopiles</taxon>
        <taxon>Ochrophyta</taxon>
        <taxon>Bacillariophyta</taxon>
        <taxon>Coscinodiscophyceae</taxon>
        <taxon>Thalassiosirophycidae</taxon>
        <taxon>Stephanodiscales</taxon>
        <taxon>Stephanodiscaceae</taxon>
        <taxon>Cyclostephanos</taxon>
    </lineage>
</organism>
<dbReference type="PROSITE" id="PS50082">
    <property type="entry name" value="WD_REPEATS_2"/>
    <property type="match status" value="1"/>
</dbReference>
<dbReference type="InterPro" id="IPR036322">
    <property type="entry name" value="WD40_repeat_dom_sf"/>
</dbReference>
<dbReference type="InterPro" id="IPR015943">
    <property type="entry name" value="WD40/YVTN_repeat-like_dom_sf"/>
</dbReference>
<feature type="compositionally biased region" description="Acidic residues" evidence="4">
    <location>
        <begin position="107"/>
        <end position="117"/>
    </location>
</feature>
<dbReference type="Proteomes" id="UP001530377">
    <property type="component" value="Unassembled WGS sequence"/>
</dbReference>
<dbReference type="PANTHER" id="PTHR19857">
    <property type="entry name" value="MITOCHONDRIAL DIVISION PROTEIN 1-RELATED"/>
    <property type="match status" value="1"/>
</dbReference>
<feature type="compositionally biased region" description="Acidic residues" evidence="4">
    <location>
        <begin position="436"/>
        <end position="450"/>
    </location>
</feature>
<evidence type="ECO:0000256" key="3">
    <source>
        <dbReference type="PROSITE-ProRule" id="PRU00221"/>
    </source>
</evidence>
<dbReference type="SUPFAM" id="SSF50978">
    <property type="entry name" value="WD40 repeat-like"/>
    <property type="match status" value="1"/>
</dbReference>
<dbReference type="Gene3D" id="2.130.10.10">
    <property type="entry name" value="YVTN repeat-like/Quinoprotein amine dehydrogenase"/>
    <property type="match status" value="1"/>
</dbReference>
<evidence type="ECO:0000313" key="6">
    <source>
        <dbReference type="Proteomes" id="UP001530377"/>
    </source>
</evidence>
<evidence type="ECO:0000256" key="1">
    <source>
        <dbReference type="ARBA" id="ARBA00022574"/>
    </source>
</evidence>
<feature type="compositionally biased region" description="Basic and acidic residues" evidence="4">
    <location>
        <begin position="92"/>
        <end position="106"/>
    </location>
</feature>
<feature type="compositionally biased region" description="Acidic residues" evidence="4">
    <location>
        <begin position="62"/>
        <end position="71"/>
    </location>
</feature>
<feature type="compositionally biased region" description="Low complexity" evidence="4">
    <location>
        <begin position="72"/>
        <end position="82"/>
    </location>
</feature>
<dbReference type="EMBL" id="JALLPB020000142">
    <property type="protein sequence ID" value="KAL3816583.1"/>
    <property type="molecule type" value="Genomic_DNA"/>
</dbReference>
<sequence length="615" mass="64428">MAHADGDGGNMKEEEEEDRNDMNYDEDEDDDDDDDDCYDDAPTFIDMNSAVEVDVPDGRPDDYDDDDDAMAEDASSSSAAMAETDDAYGGDGGRRRIDHDDNIDHRDDDDDDDDDAVDPSVRTFRSHADSVYAVSSYHDVSTNTMLIASGGGDDRAYLHLLIGSDGGGTYGTGGGGTKKTKTTAHRAVSLVHPHSDSVSCTALNSRYIHADVSGRRQRELLAVGSYDGCIALYDLDDVRGRAGGSGADEGATIVQDPALLLEGPTDVEYLSFHPRGGTVLLAGSVADGTVWMYHVPPSLTTGGGGVGRCMQVFVGHEGGSTCGGFTPDGRWVITAGVDGTCRIWAPRTGASRHVFRLVDGGRRGHDVEDDENLMMGGGLTCLALGGGQDGQLAACGGEDGCAHVVHVSGRKVLARLVHNDGSSNVVPPPHRHDNDNDGDPNDDMDDDDNDGGGGSGTVTAEARSVEAIGFCPPDVVGTSNWLATGGVDGVLKIWNTSVGGGGGGGGGGMQMRRRCVRPVGGEETAAGITRLIWHISLPLVFCSYTDGVVCVWDARSGELVKTFTGHDEMINDMCISFVKGTGGGDREGGISAEAVTAVIVTGSDDKTVKVFEYQS</sequence>
<evidence type="ECO:0000313" key="5">
    <source>
        <dbReference type="EMBL" id="KAL3816583.1"/>
    </source>
</evidence>
<protein>
    <submittedName>
        <fullName evidence="5">Uncharacterized protein</fullName>
    </submittedName>
</protein>
<evidence type="ECO:0000256" key="4">
    <source>
        <dbReference type="SAM" id="MobiDB-lite"/>
    </source>
</evidence>
<feature type="region of interest" description="Disordered" evidence="4">
    <location>
        <begin position="1"/>
        <end position="118"/>
    </location>
</feature>